<dbReference type="EMBL" id="KV427692">
    <property type="protein sequence ID" value="KZT00218.1"/>
    <property type="molecule type" value="Genomic_DNA"/>
</dbReference>
<feature type="transmembrane region" description="Helical" evidence="2">
    <location>
        <begin position="60"/>
        <end position="82"/>
    </location>
</feature>
<feature type="domain" description="DUF6533" evidence="3">
    <location>
        <begin position="1"/>
        <end position="35"/>
    </location>
</feature>
<evidence type="ECO:0000313" key="5">
    <source>
        <dbReference type="Proteomes" id="UP000076871"/>
    </source>
</evidence>
<dbReference type="AlphaFoldDB" id="A0A165B4J0"/>
<keyword evidence="5" id="KW-1185">Reference proteome</keyword>
<evidence type="ECO:0000259" key="3">
    <source>
        <dbReference type="Pfam" id="PF20151"/>
    </source>
</evidence>
<feature type="transmembrane region" description="Helical" evidence="2">
    <location>
        <begin position="94"/>
        <end position="115"/>
    </location>
</feature>
<feature type="transmembrane region" description="Helical" evidence="2">
    <location>
        <begin position="25"/>
        <end position="48"/>
    </location>
</feature>
<feature type="region of interest" description="Disordered" evidence="1">
    <location>
        <begin position="318"/>
        <end position="360"/>
    </location>
</feature>
<evidence type="ECO:0000256" key="2">
    <source>
        <dbReference type="SAM" id="Phobius"/>
    </source>
</evidence>
<gene>
    <name evidence="4" type="ORF">LAESUDRAFT_732482</name>
</gene>
<keyword evidence="2" id="KW-0472">Membrane</keyword>
<keyword evidence="2" id="KW-1133">Transmembrane helix</keyword>
<feature type="compositionally biased region" description="Acidic residues" evidence="1">
    <location>
        <begin position="347"/>
        <end position="360"/>
    </location>
</feature>
<dbReference type="InterPro" id="IPR045340">
    <property type="entry name" value="DUF6533"/>
</dbReference>
<organism evidence="4 5">
    <name type="scientific">Laetiporus sulphureus 93-53</name>
    <dbReference type="NCBI Taxonomy" id="1314785"/>
    <lineage>
        <taxon>Eukaryota</taxon>
        <taxon>Fungi</taxon>
        <taxon>Dikarya</taxon>
        <taxon>Basidiomycota</taxon>
        <taxon>Agaricomycotina</taxon>
        <taxon>Agaricomycetes</taxon>
        <taxon>Polyporales</taxon>
        <taxon>Laetiporus</taxon>
    </lineage>
</organism>
<keyword evidence="2" id="KW-0812">Transmembrane</keyword>
<proteinExistence type="predicted"/>
<dbReference type="Pfam" id="PF20151">
    <property type="entry name" value="DUF6533"/>
    <property type="match status" value="1"/>
</dbReference>
<sequence length="360" mass="39390">MFYEHVITLGQEVKFMWSNRTPSTILFFINRLAALVYGTSSVVSLINVHSTASCEMVSNILYGSDLAISIVSGVVTLLRVYAITSRDWRPTIPLALLFVAMIGFNTVFAFVNISYEVIVLGPTAVCNGFTQDSFANTSSKLSIASLVVSMVANIAVIGIIWRTLASSLSLTSPTIFPRKSSLAILLLRDGTIQFITLLLMNVVGEVLSIADQQGQYIFNNLQPPLVAILVSRMLLNIHETAMATRGEQSSTPSFVRSGHGVQTEAHLPDLIIPSDSLNSIIASGMEARRSMARMDQSNAIIDEGVIAGPSAKVCNHENAEAPESMTTERSGETHGEDLERVAINRFEEEDDWETDYYDEE</sequence>
<dbReference type="GeneID" id="63827276"/>
<dbReference type="RefSeq" id="XP_040757958.1">
    <property type="nucleotide sequence ID" value="XM_040910247.1"/>
</dbReference>
<feature type="compositionally biased region" description="Basic and acidic residues" evidence="1">
    <location>
        <begin position="329"/>
        <end position="346"/>
    </location>
</feature>
<name>A0A165B4J0_9APHY</name>
<evidence type="ECO:0000256" key="1">
    <source>
        <dbReference type="SAM" id="MobiDB-lite"/>
    </source>
</evidence>
<protein>
    <recommendedName>
        <fullName evidence="3">DUF6533 domain-containing protein</fullName>
    </recommendedName>
</protein>
<feature type="transmembrane region" description="Helical" evidence="2">
    <location>
        <begin position="141"/>
        <end position="161"/>
    </location>
</feature>
<dbReference type="Proteomes" id="UP000076871">
    <property type="component" value="Unassembled WGS sequence"/>
</dbReference>
<dbReference type="InParanoid" id="A0A165B4J0"/>
<reference evidence="4 5" key="1">
    <citation type="journal article" date="2016" name="Mol. Biol. Evol.">
        <title>Comparative Genomics of Early-Diverging Mushroom-Forming Fungi Provides Insights into the Origins of Lignocellulose Decay Capabilities.</title>
        <authorList>
            <person name="Nagy L.G."/>
            <person name="Riley R."/>
            <person name="Tritt A."/>
            <person name="Adam C."/>
            <person name="Daum C."/>
            <person name="Floudas D."/>
            <person name="Sun H."/>
            <person name="Yadav J.S."/>
            <person name="Pangilinan J."/>
            <person name="Larsson K.H."/>
            <person name="Matsuura K."/>
            <person name="Barry K."/>
            <person name="Labutti K."/>
            <person name="Kuo R."/>
            <person name="Ohm R.A."/>
            <person name="Bhattacharya S.S."/>
            <person name="Shirouzu T."/>
            <person name="Yoshinaga Y."/>
            <person name="Martin F.M."/>
            <person name="Grigoriev I.V."/>
            <person name="Hibbett D.S."/>
        </authorList>
    </citation>
    <scope>NUCLEOTIDE SEQUENCE [LARGE SCALE GENOMIC DNA]</scope>
    <source>
        <strain evidence="4 5">93-53</strain>
    </source>
</reference>
<evidence type="ECO:0000313" key="4">
    <source>
        <dbReference type="EMBL" id="KZT00218.1"/>
    </source>
</evidence>
<accession>A0A165B4J0</accession>